<organism evidence="7 8">
    <name type="scientific">Candidatus Giovannonibacteria bacterium GW2011_GWA2_53_7</name>
    <dbReference type="NCBI Taxonomy" id="1618650"/>
    <lineage>
        <taxon>Bacteria</taxon>
        <taxon>Candidatus Giovannoniibacteriota</taxon>
    </lineage>
</organism>
<feature type="domain" description="Glycosyltransferase 2-like" evidence="6">
    <location>
        <begin position="3"/>
        <end position="143"/>
    </location>
</feature>
<evidence type="ECO:0000256" key="5">
    <source>
        <dbReference type="ARBA" id="ARBA00023136"/>
    </source>
</evidence>
<dbReference type="Gene3D" id="3.90.550.10">
    <property type="entry name" value="Spore Coat Polysaccharide Biosynthesis Protein SpsA, Chain A"/>
    <property type="match status" value="1"/>
</dbReference>
<evidence type="ECO:0000256" key="4">
    <source>
        <dbReference type="ARBA" id="ARBA00022679"/>
    </source>
</evidence>
<evidence type="ECO:0000256" key="2">
    <source>
        <dbReference type="ARBA" id="ARBA00022475"/>
    </source>
</evidence>
<dbReference type="GO" id="GO:0016757">
    <property type="term" value="F:glycosyltransferase activity"/>
    <property type="evidence" value="ECO:0007669"/>
    <property type="project" value="UniProtKB-KW"/>
</dbReference>
<name>A0A0G1Y0G8_9BACT</name>
<dbReference type="InterPro" id="IPR001173">
    <property type="entry name" value="Glyco_trans_2-like"/>
</dbReference>
<dbReference type="AlphaFoldDB" id="A0A0G1Y0G8"/>
<dbReference type="Pfam" id="PF00535">
    <property type="entry name" value="Glycos_transf_2"/>
    <property type="match status" value="1"/>
</dbReference>
<evidence type="ECO:0000256" key="1">
    <source>
        <dbReference type="ARBA" id="ARBA00004236"/>
    </source>
</evidence>
<keyword evidence="3" id="KW-0328">Glycosyltransferase</keyword>
<dbReference type="PANTHER" id="PTHR43646">
    <property type="entry name" value="GLYCOSYLTRANSFERASE"/>
    <property type="match status" value="1"/>
</dbReference>
<dbReference type="InterPro" id="IPR029044">
    <property type="entry name" value="Nucleotide-diphossugar_trans"/>
</dbReference>
<accession>A0A0G1Y0G8</accession>
<keyword evidence="5" id="KW-0472">Membrane</keyword>
<sequence length="228" mass="25456">MPNLLSSLQRQTHQPQTVIVADADSTDRTREIARAFGAQVVGGGLPGKGRNVGAAIAQTPYVLFLDADVELTDDHALEDMMGEMLERDLDVATFDVEPLSGAAFVDRVMHAAYNRYARTLGSLFPHAPGFCILARRDLHEKIGGFDESVRFCEDHDYAHRAAEHGSLGFLSVRIPVSTRRFERDGRVAVAFKYVLAELHLATLGPIRHEMFEYTFGHHPLREQEKVDR</sequence>
<dbReference type="GO" id="GO:0005886">
    <property type="term" value="C:plasma membrane"/>
    <property type="evidence" value="ECO:0007669"/>
    <property type="project" value="UniProtKB-SubCell"/>
</dbReference>
<dbReference type="Proteomes" id="UP000034290">
    <property type="component" value="Unassembled WGS sequence"/>
</dbReference>
<protein>
    <submittedName>
        <fullName evidence="7">Glycosyl transferase family 2</fullName>
    </submittedName>
</protein>
<comment type="caution">
    <text evidence="7">The sequence shown here is derived from an EMBL/GenBank/DDBJ whole genome shotgun (WGS) entry which is preliminary data.</text>
</comment>
<dbReference type="SUPFAM" id="SSF53448">
    <property type="entry name" value="Nucleotide-diphospho-sugar transferases"/>
    <property type="match status" value="1"/>
</dbReference>
<comment type="subcellular location">
    <subcellularLocation>
        <location evidence="1">Cell membrane</location>
    </subcellularLocation>
</comment>
<evidence type="ECO:0000313" key="7">
    <source>
        <dbReference type="EMBL" id="KKW36701.1"/>
    </source>
</evidence>
<dbReference type="EMBL" id="LCRM01000017">
    <property type="protein sequence ID" value="KKW36701.1"/>
    <property type="molecule type" value="Genomic_DNA"/>
</dbReference>
<dbReference type="PANTHER" id="PTHR43646:SF2">
    <property type="entry name" value="GLYCOSYLTRANSFERASE 2-LIKE DOMAIN-CONTAINING PROTEIN"/>
    <property type="match status" value="1"/>
</dbReference>
<evidence type="ECO:0000259" key="6">
    <source>
        <dbReference type="Pfam" id="PF00535"/>
    </source>
</evidence>
<keyword evidence="2" id="KW-1003">Cell membrane</keyword>
<proteinExistence type="predicted"/>
<keyword evidence="4 7" id="KW-0808">Transferase</keyword>
<reference evidence="7 8" key="1">
    <citation type="journal article" date="2015" name="Nature">
        <title>rRNA introns, odd ribosomes, and small enigmatic genomes across a large radiation of phyla.</title>
        <authorList>
            <person name="Brown C.T."/>
            <person name="Hug L.A."/>
            <person name="Thomas B.C."/>
            <person name="Sharon I."/>
            <person name="Castelle C.J."/>
            <person name="Singh A."/>
            <person name="Wilkins M.J."/>
            <person name="Williams K.H."/>
            <person name="Banfield J.F."/>
        </authorList>
    </citation>
    <scope>NUCLEOTIDE SEQUENCE [LARGE SCALE GENOMIC DNA]</scope>
</reference>
<evidence type="ECO:0000313" key="8">
    <source>
        <dbReference type="Proteomes" id="UP000034290"/>
    </source>
</evidence>
<evidence type="ECO:0000256" key="3">
    <source>
        <dbReference type="ARBA" id="ARBA00022676"/>
    </source>
</evidence>
<gene>
    <name evidence="7" type="ORF">UY81_C0017G0005</name>
</gene>